<sequence length="1971" mass="227340">MFRNLVLKLPMCKCRSDYALSSLYRERTFRSLSPVQRLRPDAVTERSMSCSRAETGNSIANISGKPQSRTLSFSKEYYAKVQQPDSDEIQWNESEMKLQETSEVKEESSASFAAKPDTARFETLEQYELEAARPPPSKNRDLIDAFSTKYVQMDRCMHLQPNQMRPYGSSDSLYSPVLIRPTNSVKYPRKFDKFKLKNLRERKLNSVEDMITSRLGQRSFSTLNNWQIKDTLKKKLSTTKNCIAKEKHSNDYKECGENLKLSSTMKLAMNIKRAKNKMTTYYDNHWINNRKHLDFSPPTFQNLPINLCENMDFSIETSTPEMKRLRREKQNLAGSVHYKSCYSDLVKLKLQDSEQAEMELKSDLESTNSLCKIRTTGQQQPTKSNHMLQMLTGLSSGKRLLTTRSKSNFSKGSVKPEDRNYAKRKSKESLKTSKQGKYNPECQDICTSAVKADMQRSRMRRFPLEPEECKREHIHKIYLPSKIKLPVAHCLTRPEYQDCKKQELCDIERADECLVITPKQLPKIPLSPCPCVDPYVPTVNPKLPRLRMKFEDPPKAVCDEPPCQIPRADDSNPYKYKPLKPYVGRDCPCVEPPLLQDVKLKRLPRCEPEEVCRPVRVCPILEPCPPRADDCYKVLPKKLPPLNPSNCPCIDEPPPQKAPPIKRLDLHVPEPQRVCPPPAVCDESERADYQMKVKKKKLPKFVPGDCPCEDKPLVDWNLKRLICTDEPVDCIVPDPCKSFPRADWGCWEYPDEICEVVDERCVEKEKTCDPPKKEKSCKKQSICENAAGGLLNYRNGPKRKFSNASNNSMFLKLYETKRTKNYPSNVENISTKTPKTCKSDKKVTSNSAIHMVKLLNNLEKSNVEDPLLFKPVKIEKINYKSILKKIATTNRELEKKDPTKANSISNQTFKKSKQNTLRVVSRAISTTQQRRRSEQEIRKAKDCKAKETCKNLKPTFKTMICRKPCPKYIACQDPGHAVEHRPSCRYERVPVCCQKEESPYSAYSDNVPKVIQPFVANTGQWTCNRPQYGFHPVYENKFDPLKAEKEKNKNTKKQFSTSALLDNLPLPENSKHKEEPLVLGLVPNLTKKDSSIRHGSGIFTREKISGIYRPATKEFLRHQSTPILSSYIRPFATRIFQIRLPEPCKKPKPNPKCSDKLKRDSPKITCYNEKKCVAKKDHYCEKPYQSPCKVRQPPPFLAFSDCLDEEMEDILTECPLDKEKYHSMQPRYRYRDIEPYISPPPVQGKLDLSKEQECIRKKFDLEKGVTQSCHNFGQPVPLLKTKDFVKEENADCKRQEELKRKGRWPMRTLKSNYSKFFSTYTCGQSKFNVVFSGKVLPKNISQLNSIKSFHVLTKNADRTVLANNFEKIKDVTQKILPVVKEPSKPFKLRIDEKLNYQHLKEPAKVFNRAIRNYSTFKRKHRKCSKKKITFARMFSNSSSLLRRGGNTWRSKRSIRGTSIKLNQNKRRCMIIKGCPKFTLKSCPRKKERKACKRSFISKDCSKPFSPYPAFSECSDHEIVDTSCECPYDLKRMPDLQPRLSSLHQPVTIVKEFPTQEKIDRTLGANYAKCKDGIPNEGQTINCETFGFDCKKKNIDKMSEGNIKKSLVEFLVQLHKKDKTEETHTTCCSQSPEEICENNSQKLSNICMSECLKEIPCDLPEEEKYCLCKLKCEKVAAFKMEECMDQLMKNKEKPCEKPKEELKKKVSNYPQKNLSCPTIPPPPCPKSRTHVDTIWQKVVNYFKARPNCPQPGDYKKKALRDRAEKAAKAAGLVVVDLKCLPSDLIQSIKAATKSDCKVCPNQDTLSDPLSIKMGNRSGSPNPNNRSFSTSFQPARSYSKSCKNLEEINKIIEEGEIQKRKVQFGMTGRNNRNEFGIFPVRKDEEICKAMKLSLDKEMHKIVDFCDLYFKNGRFNKTYFGYSNIVPSRENILERAWRISIEAYRRFNDPGNYNFSNELFIRVNNSIKSMEDLG</sequence>
<keyword evidence="3" id="KW-1185">Reference proteome</keyword>
<feature type="compositionally biased region" description="Polar residues" evidence="1">
    <location>
        <begin position="402"/>
        <end position="411"/>
    </location>
</feature>
<organism evidence="2 3">
    <name type="scientific">Hypothenemus hampei</name>
    <name type="common">Coffee berry borer</name>
    <dbReference type="NCBI Taxonomy" id="57062"/>
    <lineage>
        <taxon>Eukaryota</taxon>
        <taxon>Metazoa</taxon>
        <taxon>Ecdysozoa</taxon>
        <taxon>Arthropoda</taxon>
        <taxon>Hexapoda</taxon>
        <taxon>Insecta</taxon>
        <taxon>Pterygota</taxon>
        <taxon>Neoptera</taxon>
        <taxon>Endopterygota</taxon>
        <taxon>Coleoptera</taxon>
        <taxon>Polyphaga</taxon>
        <taxon>Cucujiformia</taxon>
        <taxon>Curculionidae</taxon>
        <taxon>Scolytinae</taxon>
        <taxon>Hypothenemus</taxon>
    </lineage>
</organism>
<evidence type="ECO:0000313" key="3">
    <source>
        <dbReference type="Proteomes" id="UP001566132"/>
    </source>
</evidence>
<feature type="region of interest" description="Disordered" evidence="1">
    <location>
        <begin position="1808"/>
        <end position="1830"/>
    </location>
</feature>
<feature type="compositionally biased region" description="Basic and acidic residues" evidence="1">
    <location>
        <begin position="414"/>
        <end position="431"/>
    </location>
</feature>
<dbReference type="InterPro" id="IPR006611">
    <property type="entry name" value="DUF1431_DROsp"/>
</dbReference>
<dbReference type="EMBL" id="JBDJPC010000001">
    <property type="protein sequence ID" value="KAL1516864.1"/>
    <property type="molecule type" value="Genomic_DNA"/>
</dbReference>
<accession>A0ABD1FET6</accession>
<evidence type="ECO:0000256" key="1">
    <source>
        <dbReference type="SAM" id="MobiDB-lite"/>
    </source>
</evidence>
<dbReference type="Pfam" id="PF07248">
    <property type="entry name" value="DUF1431"/>
    <property type="match status" value="1"/>
</dbReference>
<feature type="compositionally biased region" description="Low complexity" evidence="1">
    <location>
        <begin position="1813"/>
        <end position="1827"/>
    </location>
</feature>
<gene>
    <name evidence="2" type="ORF">ABEB36_000703</name>
</gene>
<protein>
    <submittedName>
        <fullName evidence="2">Uncharacterized protein</fullName>
    </submittedName>
</protein>
<feature type="region of interest" description="Disordered" evidence="1">
    <location>
        <begin position="1047"/>
        <end position="1067"/>
    </location>
</feature>
<proteinExistence type="predicted"/>
<comment type="caution">
    <text evidence="2">The sequence shown here is derived from an EMBL/GenBank/DDBJ whole genome shotgun (WGS) entry which is preliminary data.</text>
</comment>
<evidence type="ECO:0000313" key="2">
    <source>
        <dbReference type="EMBL" id="KAL1516864.1"/>
    </source>
</evidence>
<reference evidence="2 3" key="1">
    <citation type="submission" date="2024-05" db="EMBL/GenBank/DDBJ databases">
        <title>Genetic variation in Jamaican populations of the coffee berry borer (Hypothenemus hampei).</title>
        <authorList>
            <person name="Errbii M."/>
            <person name="Myrie A."/>
        </authorList>
    </citation>
    <scope>NUCLEOTIDE SEQUENCE [LARGE SCALE GENOMIC DNA]</scope>
    <source>
        <strain evidence="2">JA-Hopewell-2020-01-JO</strain>
        <tissue evidence="2">Whole body</tissue>
    </source>
</reference>
<feature type="region of interest" description="Disordered" evidence="1">
    <location>
        <begin position="402"/>
        <end position="436"/>
    </location>
</feature>
<dbReference type="Proteomes" id="UP001566132">
    <property type="component" value="Unassembled WGS sequence"/>
</dbReference>
<name>A0ABD1FET6_HYPHA</name>